<sequence length="42" mass="4835">MCAHLNTILMFLPFMTLSFCCDPEFYDKEMRSDAFVHATSGI</sequence>
<reference evidence="1 2" key="1">
    <citation type="submission" date="2014-09" db="EMBL/GenBank/DDBJ databases">
        <title>Vibrio maritimus JCM 19240. (C210) whole genome shotgun sequence.</title>
        <authorList>
            <person name="Sawabe T."/>
            <person name="Meirelles P."/>
            <person name="Nakanishi M."/>
            <person name="Sayaka M."/>
            <person name="Hattori M."/>
            <person name="Ohkuma M."/>
        </authorList>
    </citation>
    <scope>NUCLEOTIDE SEQUENCE [LARGE SCALE GENOMIC DNA]</scope>
    <source>
        <strain evidence="1 2">JCM 19240</strain>
    </source>
</reference>
<dbReference type="Proteomes" id="UP000029224">
    <property type="component" value="Unassembled WGS sequence"/>
</dbReference>
<dbReference type="EMBL" id="BBMT01000006">
    <property type="protein sequence ID" value="GAL35103.1"/>
    <property type="molecule type" value="Genomic_DNA"/>
</dbReference>
<proteinExistence type="predicted"/>
<comment type="caution">
    <text evidence="1">The sequence shown here is derived from an EMBL/GenBank/DDBJ whole genome shotgun (WGS) entry which is preliminary data.</text>
</comment>
<name>A0A090T7B5_9VIBR</name>
<accession>A0A090T7B5</accession>
<reference evidence="1 2" key="2">
    <citation type="submission" date="2014-09" db="EMBL/GenBank/DDBJ databases">
        <authorList>
            <consortium name="NBRP consortium"/>
            <person name="Sawabe T."/>
            <person name="Meirelles P."/>
            <person name="Nakanishi M."/>
            <person name="Sayaka M."/>
            <person name="Hattori M."/>
            <person name="Ohkuma M."/>
        </authorList>
    </citation>
    <scope>NUCLEOTIDE SEQUENCE [LARGE SCALE GENOMIC DNA]</scope>
    <source>
        <strain evidence="1 2">JCM 19240</strain>
    </source>
</reference>
<keyword evidence="2" id="KW-1185">Reference proteome</keyword>
<evidence type="ECO:0000313" key="2">
    <source>
        <dbReference type="Proteomes" id="UP000029224"/>
    </source>
</evidence>
<dbReference type="AlphaFoldDB" id="A0A090T7B5"/>
<gene>
    <name evidence="1" type="ORF">JCM19240_3473</name>
</gene>
<protein>
    <submittedName>
        <fullName evidence="1">Uncharacterized protein</fullName>
    </submittedName>
</protein>
<evidence type="ECO:0000313" key="1">
    <source>
        <dbReference type="EMBL" id="GAL35103.1"/>
    </source>
</evidence>
<organism evidence="1 2">
    <name type="scientific">Vibrio maritimus</name>
    <dbReference type="NCBI Taxonomy" id="990268"/>
    <lineage>
        <taxon>Bacteria</taxon>
        <taxon>Pseudomonadati</taxon>
        <taxon>Pseudomonadota</taxon>
        <taxon>Gammaproteobacteria</taxon>
        <taxon>Vibrionales</taxon>
        <taxon>Vibrionaceae</taxon>
        <taxon>Vibrio</taxon>
    </lineage>
</organism>